<gene>
    <name evidence="3" type="ORF">MKK62_08710</name>
</gene>
<evidence type="ECO:0000313" key="3">
    <source>
        <dbReference type="EMBL" id="UMB71308.1"/>
    </source>
</evidence>
<dbReference type="Pfam" id="PF14032">
    <property type="entry name" value="PknH_C"/>
    <property type="match status" value="1"/>
</dbReference>
<proteinExistence type="predicted"/>
<organism evidence="3 4">
    <name type="scientific">Mycobacterium paraterrae</name>
    <dbReference type="NCBI Taxonomy" id="577492"/>
    <lineage>
        <taxon>Bacteria</taxon>
        <taxon>Bacillati</taxon>
        <taxon>Actinomycetota</taxon>
        <taxon>Actinomycetes</taxon>
        <taxon>Mycobacteriales</taxon>
        <taxon>Mycobacteriaceae</taxon>
        <taxon>Mycobacterium</taxon>
    </lineage>
</organism>
<dbReference type="Gene3D" id="3.40.1000.70">
    <property type="entry name" value="PknH-like extracellular domain"/>
    <property type="match status" value="1"/>
</dbReference>
<protein>
    <submittedName>
        <fullName evidence="3">Sensor domain-containing protein</fullName>
    </submittedName>
</protein>
<dbReference type="Proteomes" id="UP001055336">
    <property type="component" value="Chromosome"/>
</dbReference>
<accession>A0ABY3VRS3</accession>
<feature type="domain" description="PknH-like extracellular" evidence="2">
    <location>
        <begin position="43"/>
        <end position="247"/>
    </location>
</feature>
<dbReference type="InterPro" id="IPR038232">
    <property type="entry name" value="PknH-like_Extracell_sf"/>
</dbReference>
<dbReference type="RefSeq" id="WP_240263059.1">
    <property type="nucleotide sequence ID" value="NZ_CP092488.2"/>
</dbReference>
<dbReference type="InterPro" id="IPR026954">
    <property type="entry name" value="PknH-like_Extracell"/>
</dbReference>
<reference evidence="3" key="1">
    <citation type="submission" date="2022-08" db="EMBL/GenBank/DDBJ databases">
        <title>Whole genome sequencing of non-tuberculosis mycobacteria type-strains.</title>
        <authorList>
            <person name="Igarashi Y."/>
            <person name="Osugi A."/>
            <person name="Mitarai S."/>
        </authorList>
    </citation>
    <scope>NUCLEOTIDE SEQUENCE</scope>
    <source>
        <strain evidence="3">DSM 45127</strain>
    </source>
</reference>
<keyword evidence="4" id="KW-1185">Reference proteome</keyword>
<name>A0ABY3VRS3_9MYCO</name>
<feature type="region of interest" description="Disordered" evidence="1">
    <location>
        <begin position="222"/>
        <end position="252"/>
    </location>
</feature>
<evidence type="ECO:0000256" key="1">
    <source>
        <dbReference type="SAM" id="MobiDB-lite"/>
    </source>
</evidence>
<evidence type="ECO:0000313" key="4">
    <source>
        <dbReference type="Proteomes" id="UP001055336"/>
    </source>
</evidence>
<dbReference type="EMBL" id="CP092488">
    <property type="protein sequence ID" value="UMB71308.1"/>
    <property type="molecule type" value="Genomic_DNA"/>
</dbReference>
<sequence length="252" mass="26399">MRTLGLATACTVIAAYAVGCGPVVDGTAKPAPHLKPKPLSGFTVKRVLLDGRALSKMLGQPLVARAPAKFGGRDLLDQREAPPESADCLEVTAMLQGSVYGPANVQSIASVSWWNDGDPAQVISVKEGVVTLPSAAEAQALFATFPDRWQRCKGQTTDEKAGPIDTSTVINDVRAVDSVVAATNTATATLPNMPSLQPTPQARAVGVRLNCIVEVDMVFFGDRRPSDPGSADPDTSAVDVAQAMMDRVSELS</sequence>
<evidence type="ECO:0000259" key="2">
    <source>
        <dbReference type="Pfam" id="PF14032"/>
    </source>
</evidence>